<dbReference type="Proteomes" id="UP000011185">
    <property type="component" value="Unassembled WGS sequence"/>
</dbReference>
<dbReference type="OMA" id="CNENNND"/>
<dbReference type="EMBL" id="JH994003">
    <property type="protein sequence ID" value="ELQ74969.1"/>
    <property type="molecule type" value="Genomic_DNA"/>
</dbReference>
<sequence length="942" mass="109383">MWCNIHDYVETTLKYLLIFESKDEMHNDDYLIFENIQDSGMPGLLNCVEATIPTFSSPHQHCNAYFSDDSREDERVFWTNIHYYYDSLSLNKIYHVPYHDLIQENENIRFKIIRVPMSIGLYQKIRKLILKNVCDFDLENLCVMLNNIFLFDEHGKGSIAYAVCTFLQNNPYLLEEVRKCNENNNDGQLTSSVKLLAEFLFGEVYEAIQFRKYVKLYLTVKLTDSNENHGELSSKSLLYSYYTQIVDPNDLLLEFLFDELRISYEWLNNNRYVLDTKFENIKNKSQYTVIIYKSTSLCNHKNEYRILMQTLNQIKSCKFLMGTNVGELVLKFSNVNILPDLSFLNQISALVMIKCYFCSINFIKKIPIKIKVMMCVSEELSEDFIREIPENVFQVKFVRSNFREYVILPNHIQSITIYDNYIDKNAALILSRESNDITITRTPVKIHPLCIMTKGTVCLITAFDSKFLMKKDQVSGLRSLTLSSSKIDGKMNISGIEVVIFELVELSSRSSVSLCESNKYISISKSSGLFDLKLHIGVDLYFEDNMTLTAWPTVNSTHNTSKIKLANCLFQKTVKFADKYKQIELNCVSTSKNVEIILNTACEKLIVYKCAAIINVKNVKNFDKLTLQFSLSEKNHVKFIGLKSVNHLRLINISREVTSIISLLTAVENVKHLEFRSTYKDEKREDINEYMNVFTRTLSAEEDFERFPDLKSKCLSVKDTKPSIFIYEISDIMVNYILKLLLGKGTFNSVIKLVFISISIDIINCKSFVKMVNLEILQMCARNTTNEFLYNLPAKLKLLNICNSFASKRSWKPKYVIKPSIIVHPHNNLKVLVISSHFLSNITSAFILLPKLEVLRIRYSILLRANPREKTNRLKIRKLIIKCGAYMIRHCEESINKGEMASFINDLKTYVDFDFLKYWIITGPNQSIMVNPKTQEVLKREY</sequence>
<evidence type="ECO:0000313" key="2">
    <source>
        <dbReference type="Proteomes" id="UP000011185"/>
    </source>
</evidence>
<name>L7JU71_TRAHO</name>
<dbReference type="AlphaFoldDB" id="L7JU71"/>
<protein>
    <submittedName>
        <fullName evidence="1">Putative LRR containing protein</fullName>
    </submittedName>
</protein>
<proteinExistence type="predicted"/>
<dbReference type="VEuPathDB" id="MicrosporidiaDB:THOM_2103"/>
<dbReference type="InParanoid" id="L7JU71"/>
<accession>L7JU71</accession>
<keyword evidence="2" id="KW-1185">Reference proteome</keyword>
<reference evidence="1 2" key="1">
    <citation type="journal article" date="2012" name="PLoS Pathog.">
        <title>The genome of the obligate intracellular parasite Trachipleistophora hominis: new insights into microsporidian genome dynamics and reductive evolution.</title>
        <authorList>
            <person name="Heinz E."/>
            <person name="Williams T.A."/>
            <person name="Nakjang S."/>
            <person name="Noel C.J."/>
            <person name="Swan D.C."/>
            <person name="Goldberg A.V."/>
            <person name="Harris S.R."/>
            <person name="Weinmaier T."/>
            <person name="Markert S."/>
            <person name="Becher D."/>
            <person name="Bernhardt J."/>
            <person name="Dagan T."/>
            <person name="Hacker C."/>
            <person name="Lucocq J.M."/>
            <person name="Schweder T."/>
            <person name="Rattei T."/>
            <person name="Hall N."/>
            <person name="Hirt R.P."/>
            <person name="Embley T.M."/>
        </authorList>
    </citation>
    <scope>NUCLEOTIDE SEQUENCE [LARGE SCALE GENOMIC DNA]</scope>
</reference>
<evidence type="ECO:0000313" key="1">
    <source>
        <dbReference type="EMBL" id="ELQ74969.1"/>
    </source>
</evidence>
<dbReference type="HOGENOM" id="CLU_012976_0_0_1"/>
<gene>
    <name evidence="1" type="ORF">THOM_2103</name>
</gene>
<organism evidence="1 2">
    <name type="scientific">Trachipleistophora hominis</name>
    <name type="common">Microsporidian parasite</name>
    <dbReference type="NCBI Taxonomy" id="72359"/>
    <lineage>
        <taxon>Eukaryota</taxon>
        <taxon>Fungi</taxon>
        <taxon>Fungi incertae sedis</taxon>
        <taxon>Microsporidia</taxon>
        <taxon>Pleistophoridae</taxon>
        <taxon>Trachipleistophora</taxon>
    </lineage>
</organism>